<gene>
    <name evidence="1" type="ORF">A3B56_00415</name>
</gene>
<dbReference type="EMBL" id="MGAU01000049">
    <property type="protein sequence ID" value="OGK53755.1"/>
    <property type="molecule type" value="Genomic_DNA"/>
</dbReference>
<sequence length="131" mass="14093">MTAEYVEARVLPRFKSTGSSAPRSISTQASNTVIVQPGFMPGRGGLRVYFGNLQNAKSVSYTLSYETNGKPEGVSGTVSPSDGNSATRELLFGTCSTGVCTPHQNIKNMKLEIKSQLKSGKVSVKRYKIKV</sequence>
<evidence type="ECO:0000313" key="2">
    <source>
        <dbReference type="Proteomes" id="UP000178486"/>
    </source>
</evidence>
<proteinExistence type="predicted"/>
<organism evidence="1 2">
    <name type="scientific">Candidatus Roizmanbacteria bacterium RIFCSPLOWO2_01_FULL_45_11</name>
    <dbReference type="NCBI Taxonomy" id="1802070"/>
    <lineage>
        <taxon>Bacteria</taxon>
        <taxon>Candidatus Roizmaniibacteriota</taxon>
    </lineage>
</organism>
<evidence type="ECO:0000313" key="1">
    <source>
        <dbReference type="EMBL" id="OGK53755.1"/>
    </source>
</evidence>
<comment type="caution">
    <text evidence="1">The sequence shown here is derived from an EMBL/GenBank/DDBJ whole genome shotgun (WGS) entry which is preliminary data.</text>
</comment>
<protein>
    <recommendedName>
        <fullName evidence="3">Thiol:disulfide interchange protein DsbD N-terminal domain-containing protein</fullName>
    </recommendedName>
</protein>
<name>A0A1F7JDU0_9BACT</name>
<evidence type="ECO:0008006" key="3">
    <source>
        <dbReference type="Google" id="ProtNLM"/>
    </source>
</evidence>
<dbReference type="Proteomes" id="UP000178486">
    <property type="component" value="Unassembled WGS sequence"/>
</dbReference>
<accession>A0A1F7JDU0</accession>
<reference evidence="1 2" key="1">
    <citation type="journal article" date="2016" name="Nat. Commun.">
        <title>Thousands of microbial genomes shed light on interconnected biogeochemical processes in an aquifer system.</title>
        <authorList>
            <person name="Anantharaman K."/>
            <person name="Brown C.T."/>
            <person name="Hug L.A."/>
            <person name="Sharon I."/>
            <person name="Castelle C.J."/>
            <person name="Probst A.J."/>
            <person name="Thomas B.C."/>
            <person name="Singh A."/>
            <person name="Wilkins M.J."/>
            <person name="Karaoz U."/>
            <person name="Brodie E.L."/>
            <person name="Williams K.H."/>
            <person name="Hubbard S.S."/>
            <person name="Banfield J.F."/>
        </authorList>
    </citation>
    <scope>NUCLEOTIDE SEQUENCE [LARGE SCALE GENOMIC DNA]</scope>
</reference>
<dbReference type="AlphaFoldDB" id="A0A1F7JDU0"/>